<feature type="domain" description="Thiol:disulfide interchange protein DsbD N-terminal" evidence="1">
    <location>
        <begin position="66"/>
        <end position="181"/>
    </location>
</feature>
<name>A0A2N9L9V9_9BACT</name>
<dbReference type="Proteomes" id="UP000239735">
    <property type="component" value="Unassembled WGS sequence"/>
</dbReference>
<reference evidence="3" key="1">
    <citation type="submission" date="2018-02" db="EMBL/GenBank/DDBJ databases">
        <authorList>
            <person name="Hausmann B."/>
        </authorList>
    </citation>
    <scope>NUCLEOTIDE SEQUENCE [LARGE SCALE GENOMIC DNA]</scope>
    <source>
        <strain evidence="3">Peat soil MAG SbA5</strain>
    </source>
</reference>
<evidence type="ECO:0000313" key="2">
    <source>
        <dbReference type="EMBL" id="SPE19834.1"/>
    </source>
</evidence>
<organism evidence="2 3">
    <name type="scientific">Candidatus Sulfuritelmatomonas gaucii</name>
    <dbReference type="NCBI Taxonomy" id="2043161"/>
    <lineage>
        <taxon>Bacteria</taxon>
        <taxon>Pseudomonadati</taxon>
        <taxon>Acidobacteriota</taxon>
        <taxon>Terriglobia</taxon>
        <taxon>Terriglobales</taxon>
        <taxon>Acidobacteriaceae</taxon>
        <taxon>Candidatus Sulfuritelmatomonas</taxon>
    </lineage>
</organism>
<dbReference type="InterPro" id="IPR036929">
    <property type="entry name" value="DsbDN_sf"/>
</dbReference>
<dbReference type="AlphaFoldDB" id="A0A2N9L9V9"/>
<evidence type="ECO:0000313" key="3">
    <source>
        <dbReference type="Proteomes" id="UP000239735"/>
    </source>
</evidence>
<protein>
    <recommendedName>
        <fullName evidence="1">Thiol:disulfide interchange protein DsbD N-terminal domain-containing protein</fullName>
    </recommendedName>
</protein>
<accession>A0A2N9L9V9</accession>
<dbReference type="Gene3D" id="2.60.40.1250">
    <property type="entry name" value="Thiol:disulfide interchange protein DsbD, N-terminal domain"/>
    <property type="match status" value="1"/>
</dbReference>
<gene>
    <name evidence="2" type="ORF">SBA5_250064</name>
</gene>
<proteinExistence type="predicted"/>
<dbReference type="EMBL" id="OKRB01000081">
    <property type="protein sequence ID" value="SPE19834.1"/>
    <property type="molecule type" value="Genomic_DNA"/>
</dbReference>
<dbReference type="OrthoDB" id="121090at2"/>
<dbReference type="InterPro" id="IPR028250">
    <property type="entry name" value="DsbDN"/>
</dbReference>
<dbReference type="Pfam" id="PF11412">
    <property type="entry name" value="DsbD_N"/>
    <property type="match status" value="1"/>
</dbReference>
<sequence>MVMWSDKDDARCELRKRESSLVDVLKKRFAAAIAVLALAALTAQAQLVSPNAQSRPIVKTEAVQYLFPEQVRVAAGKASPVALHFRVAQGLHINSHTPKDSFLIPTTFSIPDGGGVKLDAAAYPAGTIISLAFDPKTTLSVYTGEFTIQARIVAAVGNHLMRGKLHYQACDQNQCLPPKTIDVPIDVIGK</sequence>
<evidence type="ECO:0000259" key="1">
    <source>
        <dbReference type="Pfam" id="PF11412"/>
    </source>
</evidence>